<feature type="compositionally biased region" description="Low complexity" evidence="9">
    <location>
        <begin position="169"/>
        <end position="179"/>
    </location>
</feature>
<sequence length="704" mass="75213">MLPSQQERREEDHRRAIAEILFFASVGNVPKMRALCEASNVFVSDASCSDYDKRTPLHLAAAEGQMAAAEWLLKKGCDPNPVDRFARTPLEDALIGDHVEMQRLLLSKGAKVYRKGIGLVEYKPPAQPAPEHVSGSGSSQETTMRFMQEPRTASGAEQRRPGGSGGGNSAPSSSSTGNAHARRQLKRESSLYILPDLLQRRSAELGGLELEELIGRGSFGRVYKALWRGGTVAVKVLSHEGSRTAKLNALHESLVAAHVHHPNVVMTYQIHTVQHIEAPEADNADEPQDEAEVALRSFRIRTLSESPRASLEQQQQQQQQQLNTPAMRVPRTSVFAGASAGACRSISATSLDRWGDVTPDQAVRMALGGSFRTNSSMLTSHASSASAAAVASPFETTVERVLSPEGRAHGGGGGPEGRVAQLAKRMSLELGSAAAAAAGRGNPLRAAKSADNTPEGAAAVAGAEAAREGTLPTADREPFSLEDADATVETLLLMEYADVGTLDQRIVQGRLKGDLVSMLLCLTDISAGMSYLHSIGLLHSDLKGANVLLKSCAVTSSDPRGFLCKIADFGMSRILENNMTHVSTNTHGTVAYMSPEMLQRGAMAMPADVYSFAMLMLELWAGDIIYKGVNTHQVLFKVFSGLKPEVPGDMPADYRALMEECWATDPAERPSFRAILPRLRNMLAAARAAAAAPAAAAEAGLPAP</sequence>
<dbReference type="Pfam" id="PF07714">
    <property type="entry name" value="PK_Tyr_Ser-Thr"/>
    <property type="match status" value="2"/>
</dbReference>
<dbReference type="Gene3D" id="3.30.200.20">
    <property type="entry name" value="Phosphorylase Kinase, domain 1"/>
    <property type="match status" value="1"/>
</dbReference>
<dbReference type="InterPro" id="IPR011009">
    <property type="entry name" value="Kinase-like_dom_sf"/>
</dbReference>
<organism evidence="11 12">
    <name type="scientific">Coccomyxa subellipsoidea (strain C-169)</name>
    <name type="common">Green microalga</name>
    <dbReference type="NCBI Taxonomy" id="574566"/>
    <lineage>
        <taxon>Eukaryota</taxon>
        <taxon>Viridiplantae</taxon>
        <taxon>Chlorophyta</taxon>
        <taxon>core chlorophytes</taxon>
        <taxon>Trebouxiophyceae</taxon>
        <taxon>Trebouxiophyceae incertae sedis</taxon>
        <taxon>Coccomyxaceae</taxon>
        <taxon>Coccomyxa</taxon>
        <taxon>Coccomyxa subellipsoidea</taxon>
    </lineage>
</organism>
<dbReference type="SUPFAM" id="SSF56112">
    <property type="entry name" value="Protein kinase-like (PK-like)"/>
    <property type="match status" value="1"/>
</dbReference>
<dbReference type="PROSITE" id="PS50088">
    <property type="entry name" value="ANK_REPEAT"/>
    <property type="match status" value="1"/>
</dbReference>
<dbReference type="STRING" id="574566.I0YPV6"/>
<comment type="similarity">
    <text evidence="1">Belongs to the protein kinase superfamily. TKL Ser/Thr protein kinase family.</text>
</comment>
<dbReference type="Gene3D" id="1.10.510.10">
    <property type="entry name" value="Transferase(Phosphotransferase) domain 1"/>
    <property type="match status" value="1"/>
</dbReference>
<keyword evidence="3" id="KW-0808">Transferase</keyword>
<dbReference type="Pfam" id="PF12796">
    <property type="entry name" value="Ank_2"/>
    <property type="match status" value="1"/>
</dbReference>
<dbReference type="SMART" id="SM00248">
    <property type="entry name" value="ANK"/>
    <property type="match status" value="2"/>
</dbReference>
<evidence type="ECO:0000256" key="1">
    <source>
        <dbReference type="ARBA" id="ARBA00005843"/>
    </source>
</evidence>
<keyword evidence="7" id="KW-0040">ANK repeat</keyword>
<dbReference type="Proteomes" id="UP000007264">
    <property type="component" value="Unassembled WGS sequence"/>
</dbReference>
<evidence type="ECO:0000313" key="12">
    <source>
        <dbReference type="Proteomes" id="UP000007264"/>
    </source>
</evidence>
<dbReference type="PANTHER" id="PTHR44329">
    <property type="entry name" value="SERINE/THREONINE-PROTEIN KINASE TNNI3K-RELATED"/>
    <property type="match status" value="1"/>
</dbReference>
<evidence type="ECO:0000313" key="11">
    <source>
        <dbReference type="EMBL" id="EIE20425.1"/>
    </source>
</evidence>
<comment type="caution">
    <text evidence="11">The sequence shown here is derived from an EMBL/GenBank/DDBJ whole genome shotgun (WGS) entry which is preliminary data.</text>
</comment>
<evidence type="ECO:0000259" key="10">
    <source>
        <dbReference type="PROSITE" id="PS50011"/>
    </source>
</evidence>
<feature type="binding site" evidence="8">
    <location>
        <position position="235"/>
    </location>
    <ligand>
        <name>ATP</name>
        <dbReference type="ChEBI" id="CHEBI:30616"/>
    </ligand>
</feature>
<dbReference type="eggNOG" id="KOG0192">
    <property type="taxonomic scope" value="Eukaryota"/>
</dbReference>
<feature type="repeat" description="ANK" evidence="7">
    <location>
        <begin position="52"/>
        <end position="84"/>
    </location>
</feature>
<protein>
    <submittedName>
        <fullName evidence="11">Kinase-like protein</fullName>
    </submittedName>
</protein>
<evidence type="ECO:0000256" key="7">
    <source>
        <dbReference type="PROSITE-ProRule" id="PRU00023"/>
    </source>
</evidence>
<dbReference type="OrthoDB" id="663146at2759"/>
<dbReference type="GeneID" id="17038401"/>
<feature type="region of interest" description="Disordered" evidence="9">
    <location>
        <begin position="306"/>
        <end position="326"/>
    </location>
</feature>
<keyword evidence="4 8" id="KW-0547">Nucleotide-binding</keyword>
<gene>
    <name evidence="11" type="ORF">COCSUDRAFT_67360</name>
</gene>
<evidence type="ECO:0000256" key="8">
    <source>
        <dbReference type="PROSITE-ProRule" id="PRU10141"/>
    </source>
</evidence>
<keyword evidence="2" id="KW-0723">Serine/threonine-protein kinase</keyword>
<keyword evidence="5" id="KW-0418">Kinase</keyword>
<dbReference type="InterPro" id="IPR036770">
    <property type="entry name" value="Ankyrin_rpt-contain_sf"/>
</dbReference>
<feature type="compositionally biased region" description="Polar residues" evidence="9">
    <location>
        <begin position="135"/>
        <end position="145"/>
    </location>
</feature>
<dbReference type="PROSITE" id="PS00107">
    <property type="entry name" value="PROTEIN_KINASE_ATP"/>
    <property type="match status" value="1"/>
</dbReference>
<dbReference type="InterPro" id="IPR002110">
    <property type="entry name" value="Ankyrin_rpt"/>
</dbReference>
<evidence type="ECO:0000256" key="6">
    <source>
        <dbReference type="ARBA" id="ARBA00022840"/>
    </source>
</evidence>
<reference evidence="11 12" key="1">
    <citation type="journal article" date="2012" name="Genome Biol.">
        <title>The genome of the polar eukaryotic microalga coccomyxa subellipsoidea reveals traits of cold adaptation.</title>
        <authorList>
            <person name="Blanc G."/>
            <person name="Agarkova I."/>
            <person name="Grimwood J."/>
            <person name="Kuo A."/>
            <person name="Brueggeman A."/>
            <person name="Dunigan D."/>
            <person name="Gurnon J."/>
            <person name="Ladunga I."/>
            <person name="Lindquist E."/>
            <person name="Lucas S."/>
            <person name="Pangilinan J."/>
            <person name="Proschold T."/>
            <person name="Salamov A."/>
            <person name="Schmutz J."/>
            <person name="Weeks D."/>
            <person name="Yamada T."/>
            <person name="Claverie J.M."/>
            <person name="Grigoriev I."/>
            <person name="Van Etten J."/>
            <person name="Lomsadze A."/>
            <person name="Borodovsky M."/>
        </authorList>
    </citation>
    <scope>NUCLEOTIDE SEQUENCE [LARGE SCALE GENOMIC DNA]</scope>
    <source>
        <strain evidence="11 12">C-169</strain>
    </source>
</reference>
<dbReference type="PROSITE" id="PS50297">
    <property type="entry name" value="ANK_REP_REGION"/>
    <property type="match status" value="1"/>
</dbReference>
<dbReference type="AlphaFoldDB" id="I0YPV6"/>
<dbReference type="Gene3D" id="1.25.40.20">
    <property type="entry name" value="Ankyrin repeat-containing domain"/>
    <property type="match status" value="1"/>
</dbReference>
<feature type="domain" description="Protein kinase" evidence="10">
    <location>
        <begin position="208"/>
        <end position="683"/>
    </location>
</feature>
<keyword evidence="12" id="KW-1185">Reference proteome</keyword>
<evidence type="ECO:0000256" key="5">
    <source>
        <dbReference type="ARBA" id="ARBA00022777"/>
    </source>
</evidence>
<dbReference type="InterPro" id="IPR017441">
    <property type="entry name" value="Protein_kinase_ATP_BS"/>
</dbReference>
<dbReference type="RefSeq" id="XP_005644969.1">
    <property type="nucleotide sequence ID" value="XM_005644912.1"/>
</dbReference>
<dbReference type="EMBL" id="AGSI01000015">
    <property type="protein sequence ID" value="EIE20425.1"/>
    <property type="molecule type" value="Genomic_DNA"/>
</dbReference>
<dbReference type="GO" id="GO:0004674">
    <property type="term" value="F:protein serine/threonine kinase activity"/>
    <property type="evidence" value="ECO:0007669"/>
    <property type="project" value="UniProtKB-KW"/>
</dbReference>
<dbReference type="SMART" id="SM00220">
    <property type="entry name" value="S_TKc"/>
    <property type="match status" value="1"/>
</dbReference>
<evidence type="ECO:0000256" key="2">
    <source>
        <dbReference type="ARBA" id="ARBA00022527"/>
    </source>
</evidence>
<dbReference type="GO" id="GO:0005524">
    <property type="term" value="F:ATP binding"/>
    <property type="evidence" value="ECO:0007669"/>
    <property type="project" value="UniProtKB-UniRule"/>
</dbReference>
<dbReference type="InterPro" id="IPR051681">
    <property type="entry name" value="Ser/Thr_Kinases-Pseudokinases"/>
</dbReference>
<dbReference type="InterPro" id="IPR001245">
    <property type="entry name" value="Ser-Thr/Tyr_kinase_cat_dom"/>
</dbReference>
<feature type="region of interest" description="Disordered" evidence="9">
    <location>
        <begin position="123"/>
        <end position="184"/>
    </location>
</feature>
<proteinExistence type="inferred from homology"/>
<dbReference type="KEGG" id="csl:COCSUDRAFT_67360"/>
<dbReference type="PROSITE" id="PS50011">
    <property type="entry name" value="PROTEIN_KINASE_DOM"/>
    <property type="match status" value="1"/>
</dbReference>
<evidence type="ECO:0000256" key="9">
    <source>
        <dbReference type="SAM" id="MobiDB-lite"/>
    </source>
</evidence>
<dbReference type="InterPro" id="IPR000719">
    <property type="entry name" value="Prot_kinase_dom"/>
</dbReference>
<evidence type="ECO:0000256" key="4">
    <source>
        <dbReference type="ARBA" id="ARBA00022741"/>
    </source>
</evidence>
<accession>I0YPV6</accession>
<name>I0YPV6_COCSC</name>
<dbReference type="SUPFAM" id="SSF48403">
    <property type="entry name" value="Ankyrin repeat"/>
    <property type="match status" value="1"/>
</dbReference>
<evidence type="ECO:0000256" key="3">
    <source>
        <dbReference type="ARBA" id="ARBA00022679"/>
    </source>
</evidence>
<dbReference type="InterPro" id="IPR008271">
    <property type="entry name" value="Ser/Thr_kinase_AS"/>
</dbReference>
<dbReference type="PROSITE" id="PS00108">
    <property type="entry name" value="PROTEIN_KINASE_ST"/>
    <property type="match status" value="1"/>
</dbReference>
<keyword evidence="6 8" id="KW-0067">ATP-binding</keyword>